<name>A0A9N9K7Y6_9GLOM</name>
<dbReference type="OrthoDB" id="2427212at2759"/>
<accession>A0A9N9K7Y6</accession>
<feature type="non-terminal residue" evidence="2">
    <location>
        <position position="1"/>
    </location>
</feature>
<feature type="non-terminal residue" evidence="2">
    <location>
        <position position="163"/>
    </location>
</feature>
<reference evidence="2" key="1">
    <citation type="submission" date="2021-06" db="EMBL/GenBank/DDBJ databases">
        <authorList>
            <person name="Kallberg Y."/>
            <person name="Tangrot J."/>
            <person name="Rosling A."/>
        </authorList>
    </citation>
    <scope>NUCLEOTIDE SEQUENCE</scope>
    <source>
        <strain evidence="2">IN212</strain>
    </source>
</reference>
<feature type="compositionally biased region" description="Acidic residues" evidence="1">
    <location>
        <begin position="124"/>
        <end position="136"/>
    </location>
</feature>
<evidence type="ECO:0000313" key="3">
    <source>
        <dbReference type="Proteomes" id="UP000789396"/>
    </source>
</evidence>
<comment type="caution">
    <text evidence="2">The sequence shown here is derived from an EMBL/GenBank/DDBJ whole genome shotgun (WGS) entry which is preliminary data.</text>
</comment>
<keyword evidence="3" id="KW-1185">Reference proteome</keyword>
<evidence type="ECO:0000256" key="1">
    <source>
        <dbReference type="SAM" id="MobiDB-lite"/>
    </source>
</evidence>
<organism evidence="2 3">
    <name type="scientific">Racocetra fulgida</name>
    <dbReference type="NCBI Taxonomy" id="60492"/>
    <lineage>
        <taxon>Eukaryota</taxon>
        <taxon>Fungi</taxon>
        <taxon>Fungi incertae sedis</taxon>
        <taxon>Mucoromycota</taxon>
        <taxon>Glomeromycotina</taxon>
        <taxon>Glomeromycetes</taxon>
        <taxon>Diversisporales</taxon>
        <taxon>Gigasporaceae</taxon>
        <taxon>Racocetra</taxon>
    </lineage>
</organism>
<feature type="region of interest" description="Disordered" evidence="1">
    <location>
        <begin position="122"/>
        <end position="147"/>
    </location>
</feature>
<dbReference type="EMBL" id="CAJVPZ010087228">
    <property type="protein sequence ID" value="CAG8812623.1"/>
    <property type="molecule type" value="Genomic_DNA"/>
</dbReference>
<gene>
    <name evidence="2" type="ORF">RFULGI_LOCUS18927</name>
</gene>
<proteinExistence type="predicted"/>
<sequence>VSEQQSNLFIRIDSVKQTDPSVKQTNTNVEQTNTNVEQTNINVEQTNTNIEMSTLACENNISSKNAEIDILSENIELGDKFSENTELEENLDEDLEDEQTNVSNFDNYLQEWLDILEEERQRFEDEDTKEDMDENESPVNDTHPAVDNNAKWELATLFKKLEL</sequence>
<protein>
    <submittedName>
        <fullName evidence="2">9679_t:CDS:1</fullName>
    </submittedName>
</protein>
<dbReference type="Proteomes" id="UP000789396">
    <property type="component" value="Unassembled WGS sequence"/>
</dbReference>
<dbReference type="AlphaFoldDB" id="A0A9N9K7Y6"/>
<evidence type="ECO:0000313" key="2">
    <source>
        <dbReference type="EMBL" id="CAG8812623.1"/>
    </source>
</evidence>